<evidence type="ECO:0000313" key="10">
    <source>
        <dbReference type="Proteomes" id="UP000249829"/>
    </source>
</evidence>
<organism evidence="9 10">
    <name type="scientific">Aspergillus violaceofuscus (strain CBS 115571)</name>
    <dbReference type="NCBI Taxonomy" id="1450538"/>
    <lineage>
        <taxon>Eukaryota</taxon>
        <taxon>Fungi</taxon>
        <taxon>Dikarya</taxon>
        <taxon>Ascomycota</taxon>
        <taxon>Pezizomycotina</taxon>
        <taxon>Eurotiomycetes</taxon>
        <taxon>Eurotiomycetidae</taxon>
        <taxon>Eurotiales</taxon>
        <taxon>Aspergillaceae</taxon>
        <taxon>Aspergillus</taxon>
    </lineage>
</organism>
<evidence type="ECO:0000256" key="6">
    <source>
        <dbReference type="ARBA" id="ARBA00040563"/>
    </source>
</evidence>
<comment type="similarity">
    <text evidence="4">Belongs to the WD repeat ASA1 family.</text>
</comment>
<evidence type="ECO:0000256" key="2">
    <source>
        <dbReference type="ARBA" id="ARBA00022737"/>
    </source>
</evidence>
<dbReference type="InterPro" id="IPR001680">
    <property type="entry name" value="WD40_rpt"/>
</dbReference>
<dbReference type="PROSITE" id="PS00678">
    <property type="entry name" value="WD_REPEATS_1"/>
    <property type="match status" value="2"/>
</dbReference>
<feature type="region of interest" description="Disordered" evidence="8">
    <location>
        <begin position="436"/>
        <end position="458"/>
    </location>
</feature>
<comment type="subunit">
    <text evidence="5">Component of the ASTRA chromatin remodeling machinery complex.</text>
</comment>
<gene>
    <name evidence="9" type="ORF">BO99DRAFT_481307</name>
</gene>
<evidence type="ECO:0000256" key="1">
    <source>
        <dbReference type="ARBA" id="ARBA00022574"/>
    </source>
</evidence>
<comment type="function">
    <text evidence="3">Component of the ASTRA complex involved in chromatin remodeling.</text>
</comment>
<dbReference type="AlphaFoldDB" id="A0A2V5H7U8"/>
<evidence type="ECO:0000256" key="4">
    <source>
        <dbReference type="ARBA" id="ARBA00037931"/>
    </source>
</evidence>
<dbReference type="SUPFAM" id="SSF50978">
    <property type="entry name" value="WD40 repeat-like"/>
    <property type="match status" value="1"/>
</dbReference>
<accession>A0A2V5H7U8</accession>
<dbReference type="PROSITE" id="PS50294">
    <property type="entry name" value="WD_REPEATS_REGION"/>
    <property type="match status" value="1"/>
</dbReference>
<evidence type="ECO:0000256" key="8">
    <source>
        <dbReference type="SAM" id="MobiDB-lite"/>
    </source>
</evidence>
<dbReference type="SMART" id="SM00320">
    <property type="entry name" value="WD40"/>
    <property type="match status" value="5"/>
</dbReference>
<keyword evidence="10" id="KW-1185">Reference proteome</keyword>
<feature type="repeat" description="WD" evidence="7">
    <location>
        <begin position="15"/>
        <end position="56"/>
    </location>
</feature>
<evidence type="ECO:0000313" key="9">
    <source>
        <dbReference type="EMBL" id="PYI20385.1"/>
    </source>
</evidence>
<keyword evidence="1 7" id="KW-0853">WD repeat</keyword>
<evidence type="ECO:0000256" key="5">
    <source>
        <dbReference type="ARBA" id="ARBA00038749"/>
    </source>
</evidence>
<dbReference type="Proteomes" id="UP000249829">
    <property type="component" value="Unassembled WGS sequence"/>
</dbReference>
<dbReference type="InterPro" id="IPR036322">
    <property type="entry name" value="WD40_repeat_dom_sf"/>
</dbReference>
<keyword evidence="2" id="KW-0677">Repeat</keyword>
<feature type="repeat" description="WD" evidence="7">
    <location>
        <begin position="479"/>
        <end position="494"/>
    </location>
</feature>
<evidence type="ECO:0000256" key="7">
    <source>
        <dbReference type="PROSITE-ProRule" id="PRU00221"/>
    </source>
</evidence>
<name>A0A2V5H7U8_ASPV1</name>
<dbReference type="PANTHER" id="PTHR19854">
    <property type="entry name" value="TRANSDUCIN BETA-LIKE 3"/>
    <property type="match status" value="1"/>
</dbReference>
<dbReference type="PROSITE" id="PS50082">
    <property type="entry name" value="WD_REPEATS_2"/>
    <property type="match status" value="2"/>
</dbReference>
<dbReference type="InterPro" id="IPR019775">
    <property type="entry name" value="WD40_repeat_CS"/>
</dbReference>
<dbReference type="STRING" id="1450538.A0A2V5H7U8"/>
<dbReference type="EMBL" id="KZ825126">
    <property type="protein sequence ID" value="PYI20385.1"/>
    <property type="molecule type" value="Genomic_DNA"/>
</dbReference>
<feature type="compositionally biased region" description="Low complexity" evidence="8">
    <location>
        <begin position="206"/>
        <end position="221"/>
    </location>
</feature>
<feature type="region of interest" description="Disordered" evidence="8">
    <location>
        <begin position="175"/>
        <end position="221"/>
    </location>
</feature>
<dbReference type="OMA" id="WHKEGVY"/>
<sequence>MTTPTKPPATPTYILRGHAAQVHSLHLYHHNLRLLSGDADGWIAVWDLVSKRAVAVWKAHDGAVLGVHARFRGSAGSGSGGSTEVYTHGRDHKLRVWRFSGVEEGYLRRALPVDFGGAAGGAAGPAAGNLGGEGGEGGAGRQPWLVHSLPVNALNFCAFAWVDLSPLSLSVSLDGDGGEGRQAEGEGAVSEPKPEPEPEPPSQDNSTSTSTSTPTSTSTSPVLIAVPNALNSGAIDLFHLPTERRVCTIPADGEVKTGMVMALHLFLRPAERDLHVAAAYEDGSVMVFRSPISFQSLAPQRQQQGSAPGACKWEKLYASRAHDQPVLSIDAAPSGEWVFSSAADAKVVMHPFVRRAGAGREQPPAKVVNTRHAGQQGLRVRSDGRILATAGWDSRVRVYSCKTLKEVAVLKWHKEGCYAVAFAGVGSGGRGDGAGVVGEGEGEGGGEGERTLTDTQGKGGLSAVHQRLRNQKVQSTHWLAAGSKDGKISLWDIY</sequence>
<dbReference type="InterPro" id="IPR015943">
    <property type="entry name" value="WD40/YVTN_repeat-like_dom_sf"/>
</dbReference>
<proteinExistence type="inferred from homology"/>
<reference evidence="9 10" key="1">
    <citation type="submission" date="2018-02" db="EMBL/GenBank/DDBJ databases">
        <title>The genomes of Aspergillus section Nigri reveals drivers in fungal speciation.</title>
        <authorList>
            <consortium name="DOE Joint Genome Institute"/>
            <person name="Vesth T.C."/>
            <person name="Nybo J."/>
            <person name="Theobald S."/>
            <person name="Brandl J."/>
            <person name="Frisvad J.C."/>
            <person name="Nielsen K.F."/>
            <person name="Lyhne E.K."/>
            <person name="Kogle M.E."/>
            <person name="Kuo A."/>
            <person name="Riley R."/>
            <person name="Clum A."/>
            <person name="Nolan M."/>
            <person name="Lipzen A."/>
            <person name="Salamov A."/>
            <person name="Henrissat B."/>
            <person name="Wiebenga A."/>
            <person name="De vries R.P."/>
            <person name="Grigoriev I.V."/>
            <person name="Mortensen U.H."/>
            <person name="Andersen M.R."/>
            <person name="Baker S.E."/>
        </authorList>
    </citation>
    <scope>NUCLEOTIDE SEQUENCE [LARGE SCALE GENOMIC DNA]</scope>
    <source>
        <strain evidence="9 10">CBS 115571</strain>
    </source>
</reference>
<dbReference type="PANTHER" id="PTHR19854:SF1">
    <property type="entry name" value="GUANINE NUCLEOTIDE-BINDING PROTEIN SUBUNIT BETA-LIKE PROTEIN 1"/>
    <property type="match status" value="1"/>
</dbReference>
<protein>
    <recommendedName>
        <fullName evidence="6">ASTRA-associated protein 1</fullName>
    </recommendedName>
</protein>
<dbReference type="Pfam" id="PF00400">
    <property type="entry name" value="WD40"/>
    <property type="match status" value="4"/>
</dbReference>
<evidence type="ECO:0000256" key="3">
    <source>
        <dbReference type="ARBA" id="ARBA00037338"/>
    </source>
</evidence>
<dbReference type="Gene3D" id="2.130.10.10">
    <property type="entry name" value="YVTN repeat-like/Quinoprotein amine dehydrogenase"/>
    <property type="match status" value="3"/>
</dbReference>